<evidence type="ECO:0000313" key="2">
    <source>
        <dbReference type="EMBL" id="CAG8952749.1"/>
    </source>
</evidence>
<comment type="caution">
    <text evidence="2">The sequence shown here is derived from an EMBL/GenBank/DDBJ whole genome shotgun (WGS) entry which is preliminary data.</text>
</comment>
<protein>
    <submittedName>
        <fullName evidence="2">Uncharacterized protein</fullName>
    </submittedName>
</protein>
<dbReference type="AlphaFoldDB" id="A0A9N9KSM4"/>
<dbReference type="Proteomes" id="UP000696280">
    <property type="component" value="Unassembled WGS sequence"/>
</dbReference>
<accession>A0A9N9KSM4</accession>
<feature type="region of interest" description="Disordered" evidence="1">
    <location>
        <begin position="171"/>
        <end position="217"/>
    </location>
</feature>
<feature type="compositionally biased region" description="Polar residues" evidence="1">
    <location>
        <begin position="171"/>
        <end position="188"/>
    </location>
</feature>
<sequence>MITLEGLAVFTNYLQVTWSLYDEEQNYLLKWKLESKDQKPGVESLSAASMSAKEQWTTEEHVLLAQEARKRELNKKYTWAMAAASMNSEMDRRQQEKGTRKLRTYTMSMIESQYRNLKKIKPDLFQRVVGNEREEGQAGDSLQNEPVGPVAHFNQDLSQGLPILGATASDETFANPNQIPGQEVSQAGASLPLPIPPGQNQVAGRTPDEDQPALEEDWPMTPEFAAFIDSIGLDWDDVKYQKVYDILDATPKIYEPDGEF</sequence>
<organism evidence="2 3">
    <name type="scientific">Hymenoscyphus fraxineus</name>
    <dbReference type="NCBI Taxonomy" id="746836"/>
    <lineage>
        <taxon>Eukaryota</taxon>
        <taxon>Fungi</taxon>
        <taxon>Dikarya</taxon>
        <taxon>Ascomycota</taxon>
        <taxon>Pezizomycotina</taxon>
        <taxon>Leotiomycetes</taxon>
        <taxon>Helotiales</taxon>
        <taxon>Helotiaceae</taxon>
        <taxon>Hymenoscyphus</taxon>
    </lineage>
</organism>
<gene>
    <name evidence="2" type="ORF">HYFRA_00008993</name>
</gene>
<feature type="region of interest" description="Disordered" evidence="1">
    <location>
        <begin position="134"/>
        <end position="153"/>
    </location>
</feature>
<evidence type="ECO:0000313" key="3">
    <source>
        <dbReference type="Proteomes" id="UP000696280"/>
    </source>
</evidence>
<reference evidence="2" key="1">
    <citation type="submission" date="2021-07" db="EMBL/GenBank/DDBJ databases">
        <authorList>
            <person name="Durling M."/>
        </authorList>
    </citation>
    <scope>NUCLEOTIDE SEQUENCE</scope>
</reference>
<name>A0A9N9KSM4_9HELO</name>
<dbReference type="OrthoDB" id="10327546at2759"/>
<dbReference type="EMBL" id="CAJVRL010000047">
    <property type="protein sequence ID" value="CAG8952749.1"/>
    <property type="molecule type" value="Genomic_DNA"/>
</dbReference>
<keyword evidence="3" id="KW-1185">Reference proteome</keyword>
<proteinExistence type="predicted"/>
<evidence type="ECO:0000256" key="1">
    <source>
        <dbReference type="SAM" id="MobiDB-lite"/>
    </source>
</evidence>